<dbReference type="EnsemblMetazoa" id="G22801.1">
    <property type="protein sequence ID" value="G22801.1:cds"/>
    <property type="gene ID" value="G22801"/>
</dbReference>
<organism evidence="4 5">
    <name type="scientific">Magallana gigas</name>
    <name type="common">Pacific oyster</name>
    <name type="synonym">Crassostrea gigas</name>
    <dbReference type="NCBI Taxonomy" id="29159"/>
    <lineage>
        <taxon>Eukaryota</taxon>
        <taxon>Metazoa</taxon>
        <taxon>Spiralia</taxon>
        <taxon>Lophotrochozoa</taxon>
        <taxon>Mollusca</taxon>
        <taxon>Bivalvia</taxon>
        <taxon>Autobranchia</taxon>
        <taxon>Pteriomorphia</taxon>
        <taxon>Ostreida</taxon>
        <taxon>Ostreoidea</taxon>
        <taxon>Ostreidae</taxon>
        <taxon>Magallana</taxon>
    </lineage>
</organism>
<keyword evidence="5" id="KW-1185">Reference proteome</keyword>
<evidence type="ECO:0000313" key="4">
    <source>
        <dbReference type="EnsemblMetazoa" id="G22801.1:cds"/>
    </source>
</evidence>
<dbReference type="PANTHER" id="PTHR12047:SF2">
    <property type="entry name" value="FANCONI ANEMIA GROUP A PROTEIN"/>
    <property type="match status" value="1"/>
</dbReference>
<name>A0A8W8KBF6_MAGGI</name>
<accession>A0A8W8KBF6</accession>
<dbReference type="Pfam" id="PF15865">
    <property type="entry name" value="Fanconi_A_N"/>
    <property type="match status" value="1"/>
</dbReference>
<feature type="domain" description="Fanconi anaemia group A protein N-terminal" evidence="1">
    <location>
        <begin position="117"/>
        <end position="458"/>
    </location>
</feature>
<dbReference type="InterPro" id="IPR003516">
    <property type="entry name" value="FANCA"/>
</dbReference>
<reference evidence="4" key="1">
    <citation type="submission" date="2022-08" db="UniProtKB">
        <authorList>
            <consortium name="EnsemblMetazoa"/>
        </authorList>
    </citation>
    <scope>IDENTIFICATION</scope>
    <source>
        <strain evidence="4">05x7-T-G4-1.051#20</strain>
    </source>
</reference>
<dbReference type="InterPro" id="IPR055386">
    <property type="entry name" value="FANCA_helical"/>
</dbReference>
<evidence type="ECO:0000259" key="2">
    <source>
        <dbReference type="Pfam" id="PF24781"/>
    </source>
</evidence>
<dbReference type="Pfam" id="PF24783">
    <property type="entry name" value="FANCA_arcN"/>
    <property type="match status" value="1"/>
</dbReference>
<feature type="domain" description="Fanconi anaemia group A protein arcN subdomain" evidence="3">
    <location>
        <begin position="584"/>
        <end position="802"/>
    </location>
</feature>
<dbReference type="Proteomes" id="UP000005408">
    <property type="component" value="Unassembled WGS sequence"/>
</dbReference>
<proteinExistence type="predicted"/>
<dbReference type="GO" id="GO:0043240">
    <property type="term" value="C:Fanconi anaemia nuclear complex"/>
    <property type="evidence" value="ECO:0007669"/>
    <property type="project" value="InterPro"/>
</dbReference>
<dbReference type="GO" id="GO:0036297">
    <property type="term" value="P:interstrand cross-link repair"/>
    <property type="evidence" value="ECO:0007669"/>
    <property type="project" value="InterPro"/>
</dbReference>
<dbReference type="InterPro" id="IPR031729">
    <property type="entry name" value="Fanconi_A_N"/>
</dbReference>
<dbReference type="PANTHER" id="PTHR12047">
    <property type="entry name" value="FANCONI ANEMIA GROUP A PROTEIN"/>
    <property type="match status" value="1"/>
</dbReference>
<evidence type="ECO:0000259" key="3">
    <source>
        <dbReference type="Pfam" id="PF24783"/>
    </source>
</evidence>
<protein>
    <recommendedName>
        <fullName evidence="6">Fanconi anemia group A protein</fullName>
    </recommendedName>
</protein>
<dbReference type="OrthoDB" id="2287188at2759"/>
<evidence type="ECO:0000313" key="5">
    <source>
        <dbReference type="Proteomes" id="UP000005408"/>
    </source>
</evidence>
<feature type="domain" description="Fanconi anaemia group A protein helical" evidence="2">
    <location>
        <begin position="479"/>
        <end position="559"/>
    </location>
</feature>
<dbReference type="Pfam" id="PF24781">
    <property type="entry name" value="FANCA_helical"/>
    <property type="match status" value="1"/>
</dbReference>
<evidence type="ECO:0008006" key="6">
    <source>
        <dbReference type="Google" id="ProtNLM"/>
    </source>
</evidence>
<evidence type="ECO:0000259" key="1">
    <source>
        <dbReference type="Pfam" id="PF15865"/>
    </source>
</evidence>
<dbReference type="InterPro" id="IPR055387">
    <property type="entry name" value="FANCA_arcN"/>
</dbReference>
<sequence>MSAFQEIIGSVSRQKEEVLSQESRDELKDAVLQLVSYHYDNTVAVSEVTDLLASSSHEIKGVLKSCISVDNNPETGSLHMLEDCVSAVLKLAKDMQSQNHNTDIKEKIIKQVLVIQEVVDRQAFNRPRLLNLLCNEMTLPVYLIWVLNKEAIMALNTYISFKNSSLDFAKAFANELFNSISLYNEESWFLEILTQLVQSSLTVQKNTDSLNVKKISKHILELLNQKILDELSLNGGIVKVLDLTKFCPMEMLKQYYQGLISLWLAHRPVLKVAEALKQQKDWIFSKLSPSLTQWYKQCLVTLEPLEVLEQIKFVMDSQEVNWQTVLSFLSTAVVCVPQFSDLVQDYIVSLLNEGLVSCNLENLVIAFLFARQGCYEGPHVFSSYPDWFQSVFSEASSTPAANRKTFACLMKFLTDMVPFESSSHLKAHIVRPPFVPLKCRELLTDYILLAKTRLADLKQPLDGALEEDQDIESRKKMNEQIEDDIQKAVVLYQSSKKIPSSIMEASIFRKPYYVGKFLPVLLKPRALPDIPDLRMKFIDALKQVDKIPSTLYTNYLKACKAESARLLEGVFLEEDMDLELSEEEQLQFCLDELLKVILDSPNNKVVEQCSLLREKLKMVLHIEENRVEMYTSEPATVLNVNAANISPLQIKVVDQLLEFLACACQRDIEMSTAVSWPQDLFSVLQEVAELHNAIFIRIWKLIMEQGRDLDHHHIRTLGFCLAHTEHMTSRETTVQVCQGFCPVLQGNFTHLVWQELPISTSSWKKFSFRLMLEYIDFVSNIRKADVFPFLLPNVFCDKFQFLHGFFKDLHPDDQVLCSFGQLSKEIKSAVSRNQLAFRDWVQFEMETTFPDDILSFADWQVHVHSTVFNSYLLEESLANGSIKDNRKIIGELFTQLLQQEMSPKLYPSSECKDCSSKEVHAHTEETHLYFISVLQTLISYLMPGKRVASWLAEQIQDEMVRRESNLEKEFCIQAIFRIISWFPAFRLFADSPSAPSALDLPCQIINQNFTCLCRCGYFPARETIYMLQGLSQLENAGDVDSVLLRCPLLSLSLVVHTQFTRNLIAEIYKKHTNPGLEDMLKITDWVERSRTTPAPLPGELDVNVSMRSAALLSLLHTRSLTSLMEIIRKQARSSEDRQDRVFEGFAVLLVAELIEVKSQFYEEAEQALENLLLSKPELLSYLASNMGEWESVLPQNVLHQMPYTLIKFLSRRKNTSWQSSLTYLSSVLLLHKKVVHCMDQQVPSENLIQMNDWIDVIGFVKGCFNSATKAQLKNVTKELLSDCGADIVLMYKQAIAREQ</sequence>